<dbReference type="EMBL" id="CM023477">
    <property type="protein sequence ID" value="KAH7937817.1"/>
    <property type="molecule type" value="Genomic_DNA"/>
</dbReference>
<reference evidence="1" key="1">
    <citation type="submission" date="2020-05" db="EMBL/GenBank/DDBJ databases">
        <title>Large-scale comparative analyses of tick genomes elucidate their genetic diversity and vector capacities.</title>
        <authorList>
            <person name="Jia N."/>
            <person name="Wang J."/>
            <person name="Shi W."/>
            <person name="Du L."/>
            <person name="Sun Y."/>
            <person name="Zhan W."/>
            <person name="Jiang J."/>
            <person name="Wang Q."/>
            <person name="Zhang B."/>
            <person name="Ji P."/>
            <person name="Sakyi L.B."/>
            <person name="Cui X."/>
            <person name="Yuan T."/>
            <person name="Jiang B."/>
            <person name="Yang W."/>
            <person name="Lam T.T.-Y."/>
            <person name="Chang Q."/>
            <person name="Ding S."/>
            <person name="Wang X."/>
            <person name="Zhu J."/>
            <person name="Ruan X."/>
            <person name="Zhao L."/>
            <person name="Wei J."/>
            <person name="Que T."/>
            <person name="Du C."/>
            <person name="Cheng J."/>
            <person name="Dai P."/>
            <person name="Han X."/>
            <person name="Huang E."/>
            <person name="Gao Y."/>
            <person name="Liu J."/>
            <person name="Shao H."/>
            <person name="Ye R."/>
            <person name="Li L."/>
            <person name="Wei W."/>
            <person name="Wang X."/>
            <person name="Wang C."/>
            <person name="Yang T."/>
            <person name="Huo Q."/>
            <person name="Li W."/>
            <person name="Guo W."/>
            <person name="Chen H."/>
            <person name="Zhou L."/>
            <person name="Ni X."/>
            <person name="Tian J."/>
            <person name="Zhou Y."/>
            <person name="Sheng Y."/>
            <person name="Liu T."/>
            <person name="Pan Y."/>
            <person name="Xia L."/>
            <person name="Li J."/>
            <person name="Zhao F."/>
            <person name="Cao W."/>
        </authorList>
    </citation>
    <scope>NUCLEOTIDE SEQUENCE</scope>
    <source>
        <strain evidence="1">Dsil-2018</strain>
    </source>
</reference>
<evidence type="ECO:0000313" key="1">
    <source>
        <dbReference type="EMBL" id="KAH7937817.1"/>
    </source>
</evidence>
<keyword evidence="2" id="KW-1185">Reference proteome</keyword>
<sequence>MLRPMSQAKQHSVDKRDATDLVRNDKDAGQVLVDTFGRKHTYLRISLTEKCSLRCKVCRTGPGLSRAVEGGPSSAGLFEIASGSTMLVLLRQEVGKVAWCRGCAREGSASPMGNRRLLGAPDACLTREVSLRSMRPTHHLEADSEMVNPAPVMMLAYWNTISDHFCLLEVLHILRTRGKLKNQDRTCVYCMPEEGVPLTPKEKLLTSDEIVQLASLFATFGVTKIRLTGGEPLVRKDAVSIIERLAKIPQLEVLGITTNGLVLSKKITDLKNAGLTHVNISLDSLVPAKFEFLARRKGWHVVRKSIDDALAAGFDSVKINCVVMKGINEDELVDFVKLTETNNVEVRFIEYMPFDGNKWSRQKLVPFECMLSTIKKELPLLERQEDGPNHTSKLFRVPGWTGKVGFITSMTEHFCGTCNRIRITADGNLKVCLFGGHEVSLRDAIRGKATPDELMSIIGTAVLRKKFSHAGMDKLSTLKNRPMILIGG</sequence>
<gene>
    <name evidence="1" type="ORF">HPB49_016344</name>
</gene>
<dbReference type="Proteomes" id="UP000821865">
    <property type="component" value="Chromosome 8"/>
</dbReference>
<protein>
    <submittedName>
        <fullName evidence="1">Uncharacterized protein</fullName>
    </submittedName>
</protein>
<name>A0ACB8CA73_DERSI</name>
<accession>A0ACB8CA73</accession>
<comment type="caution">
    <text evidence="1">The sequence shown here is derived from an EMBL/GenBank/DDBJ whole genome shotgun (WGS) entry which is preliminary data.</text>
</comment>
<organism evidence="1 2">
    <name type="scientific">Dermacentor silvarum</name>
    <name type="common">Tick</name>
    <dbReference type="NCBI Taxonomy" id="543639"/>
    <lineage>
        <taxon>Eukaryota</taxon>
        <taxon>Metazoa</taxon>
        <taxon>Ecdysozoa</taxon>
        <taxon>Arthropoda</taxon>
        <taxon>Chelicerata</taxon>
        <taxon>Arachnida</taxon>
        <taxon>Acari</taxon>
        <taxon>Parasitiformes</taxon>
        <taxon>Ixodida</taxon>
        <taxon>Ixodoidea</taxon>
        <taxon>Ixodidae</taxon>
        <taxon>Rhipicephalinae</taxon>
        <taxon>Dermacentor</taxon>
    </lineage>
</organism>
<proteinExistence type="predicted"/>
<evidence type="ECO:0000313" key="2">
    <source>
        <dbReference type="Proteomes" id="UP000821865"/>
    </source>
</evidence>